<dbReference type="EMBL" id="KE504213">
    <property type="protein sequence ID" value="EPS95193.1"/>
    <property type="molecule type" value="Genomic_DNA"/>
</dbReference>
<protein>
    <recommendedName>
        <fullName evidence="2">DUF6532 domain-containing protein</fullName>
    </recommendedName>
</protein>
<dbReference type="AlphaFoldDB" id="S8DVJ9"/>
<keyword evidence="4" id="KW-1185">Reference proteome</keyword>
<accession>S8DVJ9</accession>
<evidence type="ECO:0000259" key="2">
    <source>
        <dbReference type="Pfam" id="PF20149"/>
    </source>
</evidence>
<name>S8DVJ9_FOMSC</name>
<sequence length="250" mass="26174">ASTVNRKRPFQHPAIYTLIARYWFSGLRDSVIKAARDRFLEMPDNLVAFVCNALETALVDIATGVHQFTNKVYAPKWVNLMGILKVMSTKAPDVHAGIKRFLAESTINATAAHQAGQKETSTEEADKDEGDFMSWKDIEVTSPQHAGSSRTKATTVGAPTTPATPTTPAAPGEPSALAVPAVPSTLLHSHSASPAGSHAASRIASRVASHVSSRVPSPAASLSVSRGKTPEAPTSGGPASEPQSETSSAA</sequence>
<dbReference type="Pfam" id="PF20149">
    <property type="entry name" value="DUF6532"/>
    <property type="match status" value="1"/>
</dbReference>
<dbReference type="Proteomes" id="UP000015241">
    <property type="component" value="Unassembled WGS sequence"/>
</dbReference>
<feature type="non-terminal residue" evidence="3">
    <location>
        <position position="1"/>
    </location>
</feature>
<feature type="compositionally biased region" description="Low complexity" evidence="1">
    <location>
        <begin position="188"/>
        <end position="226"/>
    </location>
</feature>
<dbReference type="InParanoid" id="S8DVJ9"/>
<dbReference type="InterPro" id="IPR045341">
    <property type="entry name" value="DUF6532"/>
</dbReference>
<proteinExistence type="predicted"/>
<organism evidence="3 4">
    <name type="scientific">Fomitopsis schrenkii</name>
    <name type="common">Brown rot fungus</name>
    <dbReference type="NCBI Taxonomy" id="2126942"/>
    <lineage>
        <taxon>Eukaryota</taxon>
        <taxon>Fungi</taxon>
        <taxon>Dikarya</taxon>
        <taxon>Basidiomycota</taxon>
        <taxon>Agaricomycotina</taxon>
        <taxon>Agaricomycetes</taxon>
        <taxon>Polyporales</taxon>
        <taxon>Fomitopsis</taxon>
    </lineage>
</organism>
<dbReference type="HOGENOM" id="CLU_1113590_0_0_1"/>
<feature type="compositionally biased region" description="Polar residues" evidence="1">
    <location>
        <begin position="241"/>
        <end position="250"/>
    </location>
</feature>
<evidence type="ECO:0000256" key="1">
    <source>
        <dbReference type="SAM" id="MobiDB-lite"/>
    </source>
</evidence>
<feature type="compositionally biased region" description="Polar residues" evidence="1">
    <location>
        <begin position="141"/>
        <end position="150"/>
    </location>
</feature>
<gene>
    <name evidence="3" type="ORF">FOMPIDRAFT_1054438</name>
</gene>
<feature type="compositionally biased region" description="Low complexity" evidence="1">
    <location>
        <begin position="151"/>
        <end position="170"/>
    </location>
</feature>
<evidence type="ECO:0000313" key="4">
    <source>
        <dbReference type="Proteomes" id="UP000015241"/>
    </source>
</evidence>
<reference evidence="3 4" key="1">
    <citation type="journal article" date="2012" name="Science">
        <title>The Paleozoic origin of enzymatic lignin decomposition reconstructed from 31 fungal genomes.</title>
        <authorList>
            <person name="Floudas D."/>
            <person name="Binder M."/>
            <person name="Riley R."/>
            <person name="Barry K."/>
            <person name="Blanchette R.A."/>
            <person name="Henrissat B."/>
            <person name="Martinez A.T."/>
            <person name="Otillar R."/>
            <person name="Spatafora J.W."/>
            <person name="Yadav J.S."/>
            <person name="Aerts A."/>
            <person name="Benoit I."/>
            <person name="Boyd A."/>
            <person name="Carlson A."/>
            <person name="Copeland A."/>
            <person name="Coutinho P.M."/>
            <person name="de Vries R.P."/>
            <person name="Ferreira P."/>
            <person name="Findley K."/>
            <person name="Foster B."/>
            <person name="Gaskell J."/>
            <person name="Glotzer D."/>
            <person name="Gorecki P."/>
            <person name="Heitman J."/>
            <person name="Hesse C."/>
            <person name="Hori C."/>
            <person name="Igarashi K."/>
            <person name="Jurgens J.A."/>
            <person name="Kallen N."/>
            <person name="Kersten P."/>
            <person name="Kohler A."/>
            <person name="Kuees U."/>
            <person name="Kumar T.K.A."/>
            <person name="Kuo A."/>
            <person name="LaButti K."/>
            <person name="Larrondo L.F."/>
            <person name="Lindquist E."/>
            <person name="Ling A."/>
            <person name="Lombard V."/>
            <person name="Lucas S."/>
            <person name="Lundell T."/>
            <person name="Martin R."/>
            <person name="McLaughlin D.J."/>
            <person name="Morgenstern I."/>
            <person name="Morin E."/>
            <person name="Murat C."/>
            <person name="Nagy L.G."/>
            <person name="Nolan M."/>
            <person name="Ohm R.A."/>
            <person name="Patyshakuliyeva A."/>
            <person name="Rokas A."/>
            <person name="Ruiz-Duenas F.J."/>
            <person name="Sabat G."/>
            <person name="Salamov A."/>
            <person name="Samejima M."/>
            <person name="Schmutz J."/>
            <person name="Slot J.C."/>
            <person name="St John F."/>
            <person name="Stenlid J."/>
            <person name="Sun H."/>
            <person name="Sun S."/>
            <person name="Syed K."/>
            <person name="Tsang A."/>
            <person name="Wiebenga A."/>
            <person name="Young D."/>
            <person name="Pisabarro A."/>
            <person name="Eastwood D.C."/>
            <person name="Martin F."/>
            <person name="Cullen D."/>
            <person name="Grigoriev I.V."/>
            <person name="Hibbett D.S."/>
        </authorList>
    </citation>
    <scope>NUCLEOTIDE SEQUENCE</scope>
    <source>
        <strain evidence="4">FP-58527</strain>
    </source>
</reference>
<feature type="region of interest" description="Disordered" evidence="1">
    <location>
        <begin position="141"/>
        <end position="250"/>
    </location>
</feature>
<feature type="domain" description="DUF6532" evidence="2">
    <location>
        <begin position="2"/>
        <end position="85"/>
    </location>
</feature>
<dbReference type="OrthoDB" id="2790754at2759"/>
<evidence type="ECO:0000313" key="3">
    <source>
        <dbReference type="EMBL" id="EPS95193.1"/>
    </source>
</evidence>